<dbReference type="PANTHER" id="PTHR19353">
    <property type="entry name" value="FATTY ACID DESATURASE 2"/>
    <property type="match status" value="1"/>
</dbReference>
<gene>
    <name evidence="3" type="ORF">BGL_2c09670</name>
</gene>
<dbReference type="GO" id="GO:0016020">
    <property type="term" value="C:membrane"/>
    <property type="evidence" value="ECO:0007669"/>
    <property type="project" value="TreeGrafter"/>
</dbReference>
<reference evidence="4" key="1">
    <citation type="submission" date="2011-03" db="EMBL/GenBank/DDBJ databases">
        <authorList>
            <person name="Voget S."/>
            <person name="Streit W.R."/>
            <person name="Jaeger K.E."/>
            <person name="Daniel R."/>
        </authorList>
    </citation>
    <scope>NUCLEOTIDE SEQUENCE [LARGE SCALE GENOMIC DNA]</scope>
    <source>
        <strain evidence="4">PG1</strain>
    </source>
</reference>
<evidence type="ECO:0000256" key="1">
    <source>
        <dbReference type="SAM" id="Phobius"/>
    </source>
</evidence>
<dbReference type="GO" id="GO:0016717">
    <property type="term" value="F:oxidoreductase activity, acting on paired donors, with oxidation of a pair of donors resulting in the reduction of molecular oxygen to two molecules of water"/>
    <property type="evidence" value="ECO:0007669"/>
    <property type="project" value="TreeGrafter"/>
</dbReference>
<dbReference type="RefSeq" id="WP_042627576.1">
    <property type="nucleotide sequence ID" value="NZ_BSTO01000029.1"/>
</dbReference>
<dbReference type="AlphaFoldDB" id="A0A0B6S6X3"/>
<organism evidence="3 4">
    <name type="scientific">Burkholderia plantarii</name>
    <dbReference type="NCBI Taxonomy" id="41899"/>
    <lineage>
        <taxon>Bacteria</taxon>
        <taxon>Pseudomonadati</taxon>
        <taxon>Pseudomonadota</taxon>
        <taxon>Betaproteobacteria</taxon>
        <taxon>Burkholderiales</taxon>
        <taxon>Burkholderiaceae</taxon>
        <taxon>Burkholderia</taxon>
    </lineage>
</organism>
<dbReference type="HOGENOM" id="CLU_052920_2_0_4"/>
<evidence type="ECO:0000313" key="3">
    <source>
        <dbReference type="EMBL" id="AJK49045.1"/>
    </source>
</evidence>
<keyword evidence="1" id="KW-0472">Membrane</keyword>
<dbReference type="Proteomes" id="UP000031838">
    <property type="component" value="Chromosome 2"/>
</dbReference>
<dbReference type="PANTHER" id="PTHR19353:SF19">
    <property type="entry name" value="DELTA(5) FATTY ACID DESATURASE C-RELATED"/>
    <property type="match status" value="1"/>
</dbReference>
<dbReference type="EMBL" id="CP002581">
    <property type="protein sequence ID" value="AJK49045.1"/>
    <property type="molecule type" value="Genomic_DNA"/>
</dbReference>
<dbReference type="KEGG" id="bgp:BGL_2c09670"/>
<dbReference type="GO" id="GO:0008610">
    <property type="term" value="P:lipid biosynthetic process"/>
    <property type="evidence" value="ECO:0007669"/>
    <property type="project" value="UniProtKB-ARBA"/>
</dbReference>
<keyword evidence="4" id="KW-1185">Reference proteome</keyword>
<reference evidence="3 4" key="2">
    <citation type="journal article" date="2016" name="Appl. Microbiol. Biotechnol.">
        <title>Mutations improving production and secretion of extracellular lipase by Burkholderia glumae PG1.</title>
        <authorList>
            <person name="Knapp A."/>
            <person name="Voget S."/>
            <person name="Gao R."/>
            <person name="Zaburannyi N."/>
            <person name="Krysciak D."/>
            <person name="Breuer M."/>
            <person name="Hauer B."/>
            <person name="Streit W.R."/>
            <person name="Muller R."/>
            <person name="Daniel R."/>
            <person name="Jaeger K.E."/>
        </authorList>
    </citation>
    <scope>NUCLEOTIDE SEQUENCE [LARGE SCALE GENOMIC DNA]</scope>
    <source>
        <strain evidence="3 4">PG1</strain>
    </source>
</reference>
<proteinExistence type="predicted"/>
<dbReference type="Pfam" id="PF00487">
    <property type="entry name" value="FA_desaturase"/>
    <property type="match status" value="1"/>
</dbReference>
<keyword evidence="1" id="KW-0812">Transmembrane</keyword>
<keyword evidence="1" id="KW-1133">Transmembrane helix</keyword>
<name>A0A0B6S6X3_BURPL</name>
<sequence length="335" mass="36643">MNQPSPASSPDAAAAAAAARPARRGTLAAAGAHLAADLKALAPLHCARQIAWQWIVTGAAIAIAEQAGSIPVTVLALIVIATRQHALLVLMHDASHYLLSRDKRRNDLLASLLLTFPLTISTSRYRAHHLAHHRHLNTPDDPDYADAFAPPSRAHLWRALLRDVTGLSTLQSLRSMDSFGVFGLFGRHDRTSRIERRGFVAFAVAVAGLATLAHAWLGIVLYWLAPMVFFLPPILRIRSLSEHAGLAARPVQNDARSVAPGPLERMLFAPCNINCHWEHHLFPQVPSYRLRALQARLAAQFPDSAAARRTHGYLLGRASMLAELYPAPPVVRRFP</sequence>
<accession>A0A0B6S6X3</accession>
<evidence type="ECO:0000313" key="4">
    <source>
        <dbReference type="Proteomes" id="UP000031838"/>
    </source>
</evidence>
<feature type="transmembrane region" description="Helical" evidence="1">
    <location>
        <begin position="199"/>
        <end position="225"/>
    </location>
</feature>
<feature type="domain" description="Fatty acid desaturase" evidence="2">
    <location>
        <begin position="71"/>
        <end position="309"/>
    </location>
</feature>
<protein>
    <submittedName>
        <fullName evidence="3">Fatty acid desaturase-like protein</fullName>
    </submittedName>
</protein>
<dbReference type="OrthoDB" id="9800167at2"/>
<dbReference type="InterPro" id="IPR005804">
    <property type="entry name" value="FA_desaturase_dom"/>
</dbReference>
<dbReference type="CDD" id="cd03510">
    <property type="entry name" value="Rhizobitoxine-FADS-like"/>
    <property type="match status" value="1"/>
</dbReference>
<dbReference type="InterPro" id="IPR012171">
    <property type="entry name" value="Fatty_acid_desaturase"/>
</dbReference>
<evidence type="ECO:0000259" key="2">
    <source>
        <dbReference type="Pfam" id="PF00487"/>
    </source>
</evidence>
<dbReference type="KEGG" id="bpla:bpln_2g10590"/>